<comment type="caution">
    <text evidence="2">The sequence shown here is derived from an EMBL/GenBank/DDBJ whole genome shotgun (WGS) entry which is preliminary data.</text>
</comment>
<dbReference type="RefSeq" id="XP_060277918.1">
    <property type="nucleotide sequence ID" value="XM_060430392.1"/>
</dbReference>
<dbReference type="GeneID" id="85313579"/>
<keyword evidence="3" id="KW-1185">Reference proteome</keyword>
<evidence type="ECO:0000256" key="1">
    <source>
        <dbReference type="SAM" id="MobiDB-lite"/>
    </source>
</evidence>
<evidence type="ECO:0000313" key="3">
    <source>
        <dbReference type="Proteomes" id="UP001244011"/>
    </source>
</evidence>
<organism evidence="2 3">
    <name type="scientific">Phialemonium atrogriseum</name>
    <dbReference type="NCBI Taxonomy" id="1093897"/>
    <lineage>
        <taxon>Eukaryota</taxon>
        <taxon>Fungi</taxon>
        <taxon>Dikarya</taxon>
        <taxon>Ascomycota</taxon>
        <taxon>Pezizomycotina</taxon>
        <taxon>Sordariomycetes</taxon>
        <taxon>Sordariomycetidae</taxon>
        <taxon>Cephalothecales</taxon>
        <taxon>Cephalothecaceae</taxon>
        <taxon>Phialemonium</taxon>
    </lineage>
</organism>
<name>A0AAJ0BNS2_9PEZI</name>
<reference evidence="2" key="1">
    <citation type="submission" date="2023-06" db="EMBL/GenBank/DDBJ databases">
        <title>Genome-scale phylogeny and comparative genomics of the fungal order Sordariales.</title>
        <authorList>
            <consortium name="Lawrence Berkeley National Laboratory"/>
            <person name="Hensen N."/>
            <person name="Bonometti L."/>
            <person name="Westerberg I."/>
            <person name="Brannstrom I.O."/>
            <person name="Guillou S."/>
            <person name="Cros-Aarteil S."/>
            <person name="Calhoun S."/>
            <person name="Haridas S."/>
            <person name="Kuo A."/>
            <person name="Mondo S."/>
            <person name="Pangilinan J."/>
            <person name="Riley R."/>
            <person name="Labutti K."/>
            <person name="Andreopoulos B."/>
            <person name="Lipzen A."/>
            <person name="Chen C."/>
            <person name="Yanf M."/>
            <person name="Daum C."/>
            <person name="Ng V."/>
            <person name="Clum A."/>
            <person name="Steindorff A."/>
            <person name="Ohm R."/>
            <person name="Martin F."/>
            <person name="Silar P."/>
            <person name="Natvig D."/>
            <person name="Lalanne C."/>
            <person name="Gautier V."/>
            <person name="Ament-Velasquez S.L."/>
            <person name="Kruys A."/>
            <person name="Hutchinson M.I."/>
            <person name="Powell A.J."/>
            <person name="Barry K."/>
            <person name="Miller A.N."/>
            <person name="Grigoriev I.V."/>
            <person name="Debuchy R."/>
            <person name="Gladieux P."/>
            <person name="Thoren M.H."/>
            <person name="Johannesson H."/>
        </authorList>
    </citation>
    <scope>NUCLEOTIDE SEQUENCE</scope>
    <source>
        <strain evidence="2">8032-3</strain>
    </source>
</reference>
<dbReference type="InterPro" id="IPR036188">
    <property type="entry name" value="FAD/NAD-bd_sf"/>
</dbReference>
<gene>
    <name evidence="2" type="ORF">QBC33DRAFT_564511</name>
</gene>
<evidence type="ECO:0000313" key="2">
    <source>
        <dbReference type="EMBL" id="KAK1761705.1"/>
    </source>
</evidence>
<proteinExistence type="predicted"/>
<protein>
    <submittedName>
        <fullName evidence="2">Uncharacterized protein</fullName>
    </submittedName>
</protein>
<accession>A0AAJ0BNS2</accession>
<feature type="region of interest" description="Disordered" evidence="1">
    <location>
        <begin position="1"/>
        <end position="29"/>
    </location>
</feature>
<dbReference type="Gene3D" id="3.50.50.60">
    <property type="entry name" value="FAD/NAD(P)-binding domain"/>
    <property type="match status" value="1"/>
</dbReference>
<dbReference type="Gene3D" id="3.30.9.10">
    <property type="entry name" value="D-Amino Acid Oxidase, subunit A, domain 2"/>
    <property type="match status" value="1"/>
</dbReference>
<sequence length="117" mass="12510">MPQGAVEKGANLPTHTLVTPVSKKPPDNSRWEVTTAWAATKSKTVLIHQAVHLAHIPAAQAHIVPVRGICSRIVVPEGRAAPFLPQTCSNRHGLSTYDYSIPRNDGSIIVGGGKSKF</sequence>
<dbReference type="AlphaFoldDB" id="A0AAJ0BNS2"/>
<dbReference type="EMBL" id="MU839055">
    <property type="protein sequence ID" value="KAK1761705.1"/>
    <property type="molecule type" value="Genomic_DNA"/>
</dbReference>
<dbReference type="Proteomes" id="UP001244011">
    <property type="component" value="Unassembled WGS sequence"/>
</dbReference>